<dbReference type="EMBL" id="QOVF01000005">
    <property type="protein sequence ID" value="KAA0693205.1"/>
    <property type="molecule type" value="Genomic_DNA"/>
</dbReference>
<evidence type="ECO:0000313" key="1">
    <source>
        <dbReference type="EMBL" id="KAA0693205.1"/>
    </source>
</evidence>
<dbReference type="AlphaFoldDB" id="A0A7V7GRT7"/>
<proteinExistence type="predicted"/>
<keyword evidence="2" id="KW-1185">Reference proteome</keyword>
<accession>A0A7V7GRT7</accession>
<gene>
    <name evidence="1" type="ORF">DT594_15120</name>
</gene>
<comment type="caution">
    <text evidence="1">The sequence shown here is derived from an EMBL/GenBank/DDBJ whole genome shotgun (WGS) entry which is preliminary data.</text>
</comment>
<sequence>MNEAQSRYLCKLDNVLKQEMFMKSILQCFCLSSAVLLLAACETTKPGPAQLTYTQVYANTGAVQCEGGGASVPDMAQQMRDEGIAVEMASCGDDGLARTAVCGAPDGSIGVFVIPQADYQEALQLGYESFERLPDASVHPCKEQLEREVGRPDPAAQN</sequence>
<dbReference type="Proteomes" id="UP000463138">
    <property type="component" value="Unassembled WGS sequence"/>
</dbReference>
<reference evidence="1 2" key="1">
    <citation type="submission" date="2018-07" db="EMBL/GenBank/DDBJ databases">
        <title>Pseudomonas laoshanensis sp. nov., isolated from soil.</title>
        <authorList>
            <person name="Sun J."/>
            <person name="Yu L."/>
            <person name="Wang M."/>
            <person name="Zhang C."/>
        </authorList>
    </citation>
    <scope>NUCLEOTIDE SEQUENCE [LARGE SCALE GENOMIC DNA]</scope>
    <source>
        <strain evidence="1 2">Y22</strain>
    </source>
</reference>
<protein>
    <submittedName>
        <fullName evidence="1">Uncharacterized protein</fullName>
    </submittedName>
</protein>
<name>A0A7V7GRT7_9GAMM</name>
<organism evidence="1 2">
    <name type="scientific">Halopseudomonas laoshanensis</name>
    <dbReference type="NCBI Taxonomy" id="2268758"/>
    <lineage>
        <taxon>Bacteria</taxon>
        <taxon>Pseudomonadati</taxon>
        <taxon>Pseudomonadota</taxon>
        <taxon>Gammaproteobacteria</taxon>
        <taxon>Pseudomonadales</taxon>
        <taxon>Pseudomonadaceae</taxon>
        <taxon>Halopseudomonas</taxon>
    </lineage>
</organism>
<evidence type="ECO:0000313" key="2">
    <source>
        <dbReference type="Proteomes" id="UP000463138"/>
    </source>
</evidence>